<feature type="binding site" description="covalent" evidence="11">
    <location>
        <position position="197"/>
    </location>
    <ligand>
        <name>heme c</name>
        <dbReference type="ChEBI" id="CHEBI:61717"/>
        <label>2</label>
    </ligand>
</feature>
<dbReference type="PANTHER" id="PTHR35008:SF8">
    <property type="entry name" value="ALCOHOL DEHYDROGENASE CYTOCHROME C SUBUNIT"/>
    <property type="match status" value="1"/>
</dbReference>
<keyword evidence="2" id="KW-0813">Transport</keyword>
<proteinExistence type="predicted"/>
<keyword evidence="10" id="KW-0472">Membrane</keyword>
<dbReference type="InterPro" id="IPR014353">
    <property type="entry name" value="Membr-bd_ADH_cyt_c"/>
</dbReference>
<dbReference type="PROSITE" id="PS51007">
    <property type="entry name" value="CYTC"/>
    <property type="match status" value="3"/>
</dbReference>
<feature type="binding site" description="covalent" evidence="11">
    <location>
        <position position="194"/>
    </location>
    <ligand>
        <name>heme c</name>
        <dbReference type="ChEBI" id="CHEBI:61717"/>
        <label>2</label>
    </ligand>
</feature>
<reference evidence="17" key="1">
    <citation type="submission" date="2016-10" db="EMBL/GenBank/DDBJ databases">
        <authorList>
            <person name="Varghese N."/>
            <person name="Submissions S."/>
        </authorList>
    </citation>
    <scope>NUCLEOTIDE SEQUENCE [LARGE SCALE GENOMIC DNA]</scope>
    <source>
        <strain evidence="17">DSM 23439</strain>
    </source>
</reference>
<dbReference type="OrthoDB" id="6073217at2"/>
<feature type="compositionally biased region" description="Low complexity" evidence="13">
    <location>
        <begin position="444"/>
        <end position="462"/>
    </location>
</feature>
<feature type="binding site" description="axial binding residue" evidence="12">
    <location>
        <position position="198"/>
    </location>
    <ligand>
        <name>heme c</name>
        <dbReference type="ChEBI" id="CHEBI:61717"/>
        <label>2</label>
    </ligand>
    <ligandPart>
        <name>Fe</name>
        <dbReference type="ChEBI" id="CHEBI:18248"/>
    </ligandPart>
</feature>
<evidence type="ECO:0000313" key="17">
    <source>
        <dbReference type="Proteomes" id="UP000199046"/>
    </source>
</evidence>
<feature type="binding site" description="covalent" evidence="11">
    <location>
        <position position="47"/>
    </location>
    <ligand>
        <name>heme c</name>
        <dbReference type="ChEBI" id="CHEBI:61717"/>
        <label>1</label>
    </ligand>
</feature>
<evidence type="ECO:0000256" key="14">
    <source>
        <dbReference type="SAM" id="SignalP"/>
    </source>
</evidence>
<feature type="binding site" description="covalent" evidence="11">
    <location>
        <position position="337"/>
    </location>
    <ligand>
        <name>heme c</name>
        <dbReference type="ChEBI" id="CHEBI:61717"/>
        <label>3</label>
    </ligand>
</feature>
<keyword evidence="4 11" id="KW-0349">Heme</keyword>
<evidence type="ECO:0000256" key="5">
    <source>
        <dbReference type="ARBA" id="ARBA00022723"/>
    </source>
</evidence>
<keyword evidence="9 12" id="KW-0408">Iron</keyword>
<evidence type="ECO:0000256" key="4">
    <source>
        <dbReference type="ARBA" id="ARBA00022617"/>
    </source>
</evidence>
<evidence type="ECO:0000256" key="6">
    <source>
        <dbReference type="ARBA" id="ARBA00022729"/>
    </source>
</evidence>
<feature type="binding site" description="axial binding residue" evidence="12">
    <location>
        <position position="51"/>
    </location>
    <ligand>
        <name>heme c</name>
        <dbReference type="ChEBI" id="CHEBI:61717"/>
        <label>1</label>
    </ligand>
    <ligandPart>
        <name>Fe</name>
        <dbReference type="ChEBI" id="CHEBI:18248"/>
    </ligandPart>
</feature>
<gene>
    <name evidence="16" type="ORF">SAMN05421848_1427</name>
</gene>
<dbReference type="Pfam" id="PF00034">
    <property type="entry name" value="Cytochrom_C"/>
    <property type="match status" value="2"/>
</dbReference>
<feature type="binding site" description="covalent" evidence="11">
    <location>
        <position position="50"/>
    </location>
    <ligand>
        <name>heme c</name>
        <dbReference type="ChEBI" id="CHEBI:61717"/>
        <label>1</label>
    </ligand>
</feature>
<evidence type="ECO:0000256" key="7">
    <source>
        <dbReference type="ARBA" id="ARBA00022737"/>
    </source>
</evidence>
<organism evidence="16 17">
    <name type="scientific">Kushneria avicenniae</name>
    <dbReference type="NCBI Taxonomy" id="402385"/>
    <lineage>
        <taxon>Bacteria</taxon>
        <taxon>Pseudomonadati</taxon>
        <taxon>Pseudomonadota</taxon>
        <taxon>Gammaproteobacteria</taxon>
        <taxon>Oceanospirillales</taxon>
        <taxon>Halomonadaceae</taxon>
        <taxon>Kushneria</taxon>
    </lineage>
</organism>
<sequence length="470" mass="50511">MINQLMYAGGLALMLTATVVQADEQTKGHGDQDTIERGAYLSRAGDCVACHTAPGGDDFAGGLGIESPFGTIYSTNITPDKQAGIGNYSEAEFAAALRQGKRADGANLYPAMPYPSYARLTDDDIHALYVYFMHGVAPNDHQPQTTDLSFPFNQRWGISGWNWLFADQKPFEPDDQDSEKINRGRYLVEGLGHCGSCHTPRGLFQQEKALNDDDGDEYLAGANLNDWLAPGLRGKGEDHLGVAGWREQDIADYLATGRNAHSAVSGEMTSVIKNSTSHMTRDDLSAIAAYLKTLPVSDETAIGSERHVSARKDSETEQQLTRADDLSEGGRLYLDNCNACHFADGRGASGVFPALAGNSQANADNPTALIHTILAGAQLPSTPERPEALMMPGFGWRLSDQEVADLATFVRQGWGNQGGTVSSEAVRKVRDSMDKREGFSGNPDTAASDTSAAQADAETASQPNVKDNEQ</sequence>
<dbReference type="EMBL" id="FOLY01000003">
    <property type="protein sequence ID" value="SFC45380.1"/>
    <property type="molecule type" value="Genomic_DNA"/>
</dbReference>
<dbReference type="GO" id="GO:0020037">
    <property type="term" value="F:heme binding"/>
    <property type="evidence" value="ECO:0007669"/>
    <property type="project" value="InterPro"/>
</dbReference>
<dbReference type="GO" id="GO:0005506">
    <property type="term" value="F:iron ion binding"/>
    <property type="evidence" value="ECO:0007669"/>
    <property type="project" value="InterPro"/>
</dbReference>
<keyword evidence="17" id="KW-1185">Reference proteome</keyword>
<dbReference type="PANTHER" id="PTHR35008">
    <property type="entry name" value="BLL4482 PROTEIN-RELATED"/>
    <property type="match status" value="1"/>
</dbReference>
<evidence type="ECO:0000256" key="2">
    <source>
        <dbReference type="ARBA" id="ARBA00022448"/>
    </source>
</evidence>
<name>A0A1I1JIU4_9GAMM</name>
<keyword evidence="6 14" id="KW-0732">Signal</keyword>
<feature type="compositionally biased region" description="Basic and acidic residues" evidence="13">
    <location>
        <begin position="425"/>
        <end position="438"/>
    </location>
</feature>
<comment type="subcellular location">
    <subcellularLocation>
        <location evidence="1">Cell membrane</location>
    </subcellularLocation>
</comment>
<dbReference type="AlphaFoldDB" id="A0A1I1JIU4"/>
<feature type="domain" description="Cytochrome c" evidence="15">
    <location>
        <begin position="179"/>
        <end position="295"/>
    </location>
</feature>
<protein>
    <submittedName>
        <fullName evidence="16">Cytochrome c, mono-and diheme variants</fullName>
    </submittedName>
</protein>
<dbReference type="STRING" id="402385.SAMN05421848_1427"/>
<evidence type="ECO:0000256" key="3">
    <source>
        <dbReference type="ARBA" id="ARBA00022475"/>
    </source>
</evidence>
<evidence type="ECO:0000256" key="8">
    <source>
        <dbReference type="ARBA" id="ARBA00022982"/>
    </source>
</evidence>
<dbReference type="PIRSF" id="PIRSF000018">
    <property type="entry name" value="Mb_ADH_cyt_c"/>
    <property type="match status" value="1"/>
</dbReference>
<evidence type="ECO:0000256" key="13">
    <source>
        <dbReference type="SAM" id="MobiDB-lite"/>
    </source>
</evidence>
<dbReference type="GO" id="GO:0005886">
    <property type="term" value="C:plasma membrane"/>
    <property type="evidence" value="ECO:0007669"/>
    <property type="project" value="UniProtKB-SubCell"/>
</dbReference>
<keyword evidence="7" id="KW-0677">Repeat</keyword>
<feature type="region of interest" description="Disordered" evidence="13">
    <location>
        <begin position="413"/>
        <end position="470"/>
    </location>
</feature>
<dbReference type="InterPro" id="IPR036909">
    <property type="entry name" value="Cyt_c-like_dom_sf"/>
</dbReference>
<evidence type="ECO:0000259" key="15">
    <source>
        <dbReference type="PROSITE" id="PS51007"/>
    </source>
</evidence>
<keyword evidence="3" id="KW-1003">Cell membrane</keyword>
<dbReference type="RefSeq" id="WP_090132305.1">
    <property type="nucleotide sequence ID" value="NZ_FOLY01000003.1"/>
</dbReference>
<dbReference type="GO" id="GO:0009055">
    <property type="term" value="F:electron transfer activity"/>
    <property type="evidence" value="ECO:0007669"/>
    <property type="project" value="InterPro"/>
</dbReference>
<evidence type="ECO:0000256" key="12">
    <source>
        <dbReference type="PIRSR" id="PIRSR000018-51"/>
    </source>
</evidence>
<dbReference type="InterPro" id="IPR009056">
    <property type="entry name" value="Cyt_c-like_dom"/>
</dbReference>
<evidence type="ECO:0000256" key="11">
    <source>
        <dbReference type="PIRSR" id="PIRSR000018-50"/>
    </source>
</evidence>
<feature type="chain" id="PRO_5011537765" evidence="14">
    <location>
        <begin position="23"/>
        <end position="470"/>
    </location>
</feature>
<dbReference type="SUPFAM" id="SSF46626">
    <property type="entry name" value="Cytochrome c"/>
    <property type="match status" value="3"/>
</dbReference>
<keyword evidence="5 12" id="KW-0479">Metal-binding</keyword>
<dbReference type="PRINTS" id="PR00605">
    <property type="entry name" value="CYTCHROMECIC"/>
</dbReference>
<keyword evidence="8" id="KW-0249">Electron transport</keyword>
<feature type="binding site" description="covalent" evidence="11">
    <location>
        <position position="340"/>
    </location>
    <ligand>
        <name>heme c</name>
        <dbReference type="ChEBI" id="CHEBI:61717"/>
        <label>3</label>
    </ligand>
</feature>
<dbReference type="InterPro" id="IPR008168">
    <property type="entry name" value="Cyt_C_IC"/>
</dbReference>
<accession>A0A1I1JIU4</accession>
<evidence type="ECO:0000256" key="1">
    <source>
        <dbReference type="ARBA" id="ARBA00004236"/>
    </source>
</evidence>
<dbReference type="InterPro" id="IPR051459">
    <property type="entry name" value="Cytochrome_c-type_DH"/>
</dbReference>
<comment type="cofactor">
    <cofactor evidence="11">
        <name>heme c</name>
        <dbReference type="ChEBI" id="CHEBI:61717"/>
    </cofactor>
    <text evidence="11">Binds 3 heme c groups covalently per subunit.</text>
</comment>
<evidence type="ECO:0000256" key="10">
    <source>
        <dbReference type="ARBA" id="ARBA00023136"/>
    </source>
</evidence>
<feature type="signal peptide" evidence="14">
    <location>
        <begin position="1"/>
        <end position="22"/>
    </location>
</feature>
<evidence type="ECO:0000256" key="9">
    <source>
        <dbReference type="ARBA" id="ARBA00023004"/>
    </source>
</evidence>
<evidence type="ECO:0000313" key="16">
    <source>
        <dbReference type="EMBL" id="SFC45380.1"/>
    </source>
</evidence>
<dbReference type="Proteomes" id="UP000199046">
    <property type="component" value="Unassembled WGS sequence"/>
</dbReference>
<feature type="domain" description="Cytochrome c" evidence="15">
    <location>
        <begin position="324"/>
        <end position="414"/>
    </location>
</feature>
<dbReference type="Gene3D" id="1.10.760.10">
    <property type="entry name" value="Cytochrome c-like domain"/>
    <property type="match status" value="3"/>
</dbReference>
<feature type="domain" description="Cytochrome c" evidence="15">
    <location>
        <begin position="33"/>
        <end position="136"/>
    </location>
</feature>
<dbReference type="GO" id="GO:0016614">
    <property type="term" value="F:oxidoreductase activity, acting on CH-OH group of donors"/>
    <property type="evidence" value="ECO:0007669"/>
    <property type="project" value="InterPro"/>
</dbReference>
<feature type="binding site" description="axial binding residue" evidence="12">
    <location>
        <position position="341"/>
    </location>
    <ligand>
        <name>heme c</name>
        <dbReference type="ChEBI" id="CHEBI:61717"/>
        <label>3</label>
    </ligand>
    <ligandPart>
        <name>Fe</name>
        <dbReference type="ChEBI" id="CHEBI:18248"/>
    </ligandPart>
</feature>